<proteinExistence type="predicted"/>
<evidence type="ECO:0000313" key="1">
    <source>
        <dbReference type="EMBL" id="ROR32328.1"/>
    </source>
</evidence>
<gene>
    <name evidence="1" type="ORF">EDC57_1526</name>
</gene>
<dbReference type="EMBL" id="RJVI01000002">
    <property type="protein sequence ID" value="ROR32328.1"/>
    <property type="molecule type" value="Genomic_DNA"/>
</dbReference>
<name>A0A3N1Y1D0_9GAMM</name>
<accession>A0A3N1Y1D0</accession>
<sequence>MTGTAEQRAMPVAVLMRRREVGRGPWRTETWEATGVVTGEAATRDAPGPHAAVREEGSGQVTQVLWCGLALELHVDEAESYDHNLRSPQPSLFVVCHLDEAALPPLRPILVSASQDEAGAYLEAEAEVFAVPMPAEIGARLERYVLDHYRPAPRAKRRRRPWHAGERG</sequence>
<protein>
    <submittedName>
        <fullName evidence="1">Uncharacterized protein DUF3305</fullName>
    </submittedName>
</protein>
<dbReference type="InterPro" id="IPR021736">
    <property type="entry name" value="DUF3305"/>
</dbReference>
<reference evidence="1 2" key="1">
    <citation type="submission" date="2018-11" db="EMBL/GenBank/DDBJ databases">
        <title>Genomic Encyclopedia of Type Strains, Phase IV (KMG-IV): sequencing the most valuable type-strain genomes for metagenomic binning, comparative biology and taxonomic classification.</title>
        <authorList>
            <person name="Goeker M."/>
        </authorList>
    </citation>
    <scope>NUCLEOTIDE SEQUENCE [LARGE SCALE GENOMIC DNA]</scope>
    <source>
        <strain evidence="1 2">DSM 100275</strain>
    </source>
</reference>
<dbReference type="RefSeq" id="WP_123401277.1">
    <property type="nucleotide sequence ID" value="NZ_RJVI01000002.1"/>
</dbReference>
<organism evidence="1 2">
    <name type="scientific">Inmirania thermothiophila</name>
    <dbReference type="NCBI Taxonomy" id="1750597"/>
    <lineage>
        <taxon>Bacteria</taxon>
        <taxon>Pseudomonadati</taxon>
        <taxon>Pseudomonadota</taxon>
        <taxon>Gammaproteobacteria</taxon>
        <taxon>Chromatiales</taxon>
        <taxon>Ectothiorhodospiraceae</taxon>
        <taxon>Inmirania</taxon>
    </lineage>
</organism>
<dbReference type="AlphaFoldDB" id="A0A3N1Y1D0"/>
<comment type="caution">
    <text evidence="1">The sequence shown here is derived from an EMBL/GenBank/DDBJ whole genome shotgun (WGS) entry which is preliminary data.</text>
</comment>
<dbReference type="Pfam" id="PF11749">
    <property type="entry name" value="DUF3305"/>
    <property type="match status" value="1"/>
</dbReference>
<keyword evidence="2" id="KW-1185">Reference proteome</keyword>
<dbReference type="Proteomes" id="UP000276634">
    <property type="component" value="Unassembled WGS sequence"/>
</dbReference>
<dbReference type="OrthoDB" id="5796920at2"/>
<evidence type="ECO:0000313" key="2">
    <source>
        <dbReference type="Proteomes" id="UP000276634"/>
    </source>
</evidence>